<reference evidence="2" key="1">
    <citation type="submission" date="2014-09" db="EMBL/GenBank/DDBJ databases">
        <title>Genome sequence of the luminous mushroom Mycena chlorophos for searching fungal bioluminescence genes.</title>
        <authorList>
            <person name="Tanaka Y."/>
            <person name="Kasuga D."/>
            <person name="Oba Y."/>
            <person name="Hase S."/>
            <person name="Sato K."/>
            <person name="Oba Y."/>
            <person name="Sakakibara Y."/>
        </authorList>
    </citation>
    <scope>NUCLEOTIDE SEQUENCE</scope>
</reference>
<dbReference type="EMBL" id="DF849079">
    <property type="protein sequence ID" value="GAT55711.1"/>
    <property type="molecule type" value="Genomic_DNA"/>
</dbReference>
<proteinExistence type="predicted"/>
<evidence type="ECO:0000256" key="1">
    <source>
        <dbReference type="SAM" id="MobiDB-lite"/>
    </source>
</evidence>
<gene>
    <name evidence="2" type="ORF">MCHLO_12444</name>
</gene>
<sequence>MGRDAFQSDTETDAAQVPSVQNFLTNTPVEKRVFVPGPRRALDRRCRAIANIMYAHAGWSNIRIARIFAVAERTTSKCVGNKRAQFYPRDEPGNDYDYAGAEFLAQFPPKELSGGNKLSDGEASGFGGENDENAAATKGDEENHPTSLKRNAPTPAARKKKPRLQGPTSTGPTNPSIEPGFISTVPASPSNVDLMNLLSSILPQASAAKVSPPFQMALLSSRGFTASSFGAMSQWAPVDVANTFQRLLLAAPGRHEGLTLDEIGALEWAVEYLRAARALADQSRSELRTWLSIFLLSTPDAKPTLKSASTLYDFLANVHGLDLSRHLPLFLARGFTIEWLRVLAGVQSSAEKEVYEILARGLQKGSSIVRHACGELFLGNGLEVELGLSPFEVIALELALKEHTKHIRRDGVSDALSDFAASHRFAFAWPALASSLFAYPTTFRFTPSTTSRESAMSDFGDRFDTLLFSSPKILSSTLLHSDDKEVAYTVNTVRVGRQKATTTLLEYVDTAEGGAHGQQVQVGTIDWRAKTFEVGLGGGERRKVHDLYTKRGTFSSSRYWSWFDQDEYKVKYSAEAEHTWTDEYKVKYSAEAEHTWTLFSYSGQAIATLTSRVQRIIGASSLPTIRILSNIQTDDERRFIILVLLYSETKRLESITERPLSMVGDLLS</sequence>
<accession>A0ABQ0LXB9</accession>
<keyword evidence="3" id="KW-1185">Reference proteome</keyword>
<evidence type="ECO:0000313" key="2">
    <source>
        <dbReference type="EMBL" id="GAT55711.1"/>
    </source>
</evidence>
<name>A0ABQ0LXB9_MYCCL</name>
<protein>
    <submittedName>
        <fullName evidence="2">Uncharacterized protein</fullName>
    </submittedName>
</protein>
<organism evidence="2 3">
    <name type="scientific">Mycena chlorophos</name>
    <name type="common">Agaric fungus</name>
    <name type="synonym">Agaricus chlorophos</name>
    <dbReference type="NCBI Taxonomy" id="658473"/>
    <lineage>
        <taxon>Eukaryota</taxon>
        <taxon>Fungi</taxon>
        <taxon>Dikarya</taxon>
        <taxon>Basidiomycota</taxon>
        <taxon>Agaricomycotina</taxon>
        <taxon>Agaricomycetes</taxon>
        <taxon>Agaricomycetidae</taxon>
        <taxon>Agaricales</taxon>
        <taxon>Marasmiineae</taxon>
        <taxon>Mycenaceae</taxon>
        <taxon>Mycena</taxon>
    </lineage>
</organism>
<dbReference type="Proteomes" id="UP000815677">
    <property type="component" value="Unassembled WGS sequence"/>
</dbReference>
<feature type="region of interest" description="Disordered" evidence="1">
    <location>
        <begin position="110"/>
        <end position="181"/>
    </location>
</feature>
<evidence type="ECO:0000313" key="3">
    <source>
        <dbReference type="Proteomes" id="UP000815677"/>
    </source>
</evidence>
<feature type="compositionally biased region" description="Polar residues" evidence="1">
    <location>
        <begin position="166"/>
        <end position="176"/>
    </location>
</feature>